<proteinExistence type="predicted"/>
<dbReference type="GO" id="GO:0015179">
    <property type="term" value="F:L-amino acid transmembrane transporter activity"/>
    <property type="evidence" value="ECO:0007669"/>
    <property type="project" value="TreeGrafter"/>
</dbReference>
<feature type="transmembrane region" description="Helical" evidence="2">
    <location>
        <begin position="206"/>
        <end position="230"/>
    </location>
</feature>
<feature type="region of interest" description="Disordered" evidence="1">
    <location>
        <begin position="664"/>
        <end position="748"/>
    </location>
</feature>
<dbReference type="PANTHER" id="PTHR22950:SF671">
    <property type="entry name" value="CHROMOSOME UNDETERMINED SCAFFOLD_75, WHOLE GENOME SHOTGUN SEQUENCE"/>
    <property type="match status" value="1"/>
</dbReference>
<dbReference type="GeneID" id="37021494"/>
<keyword evidence="2" id="KW-1133">Transmembrane helix</keyword>
<organism evidence="3 4">
    <name type="scientific">Meira miltonrushii</name>
    <dbReference type="NCBI Taxonomy" id="1280837"/>
    <lineage>
        <taxon>Eukaryota</taxon>
        <taxon>Fungi</taxon>
        <taxon>Dikarya</taxon>
        <taxon>Basidiomycota</taxon>
        <taxon>Ustilaginomycotina</taxon>
        <taxon>Exobasidiomycetes</taxon>
        <taxon>Exobasidiales</taxon>
        <taxon>Brachybasidiaceae</taxon>
        <taxon>Meira</taxon>
    </lineage>
</organism>
<dbReference type="InParanoid" id="A0A316V2J1"/>
<dbReference type="EMBL" id="KZ819607">
    <property type="protein sequence ID" value="PWN31766.1"/>
    <property type="molecule type" value="Genomic_DNA"/>
</dbReference>
<keyword evidence="4" id="KW-1185">Reference proteome</keyword>
<evidence type="ECO:0008006" key="5">
    <source>
        <dbReference type="Google" id="ProtNLM"/>
    </source>
</evidence>
<feature type="transmembrane region" description="Helical" evidence="2">
    <location>
        <begin position="414"/>
        <end position="437"/>
    </location>
</feature>
<dbReference type="AlphaFoldDB" id="A0A316V2J1"/>
<dbReference type="OrthoDB" id="3360632at2759"/>
<feature type="transmembrane region" description="Helical" evidence="2">
    <location>
        <begin position="559"/>
        <end position="577"/>
    </location>
</feature>
<reference evidence="3 4" key="1">
    <citation type="journal article" date="2018" name="Mol. Biol. Evol.">
        <title>Broad Genomic Sampling Reveals a Smut Pathogenic Ancestry of the Fungal Clade Ustilaginomycotina.</title>
        <authorList>
            <person name="Kijpornyongpan T."/>
            <person name="Mondo S.J."/>
            <person name="Barry K."/>
            <person name="Sandor L."/>
            <person name="Lee J."/>
            <person name="Lipzen A."/>
            <person name="Pangilinan J."/>
            <person name="LaButti K."/>
            <person name="Hainaut M."/>
            <person name="Henrissat B."/>
            <person name="Grigoriev I.V."/>
            <person name="Spatafora J.W."/>
            <person name="Aime M.C."/>
        </authorList>
    </citation>
    <scope>NUCLEOTIDE SEQUENCE [LARGE SCALE GENOMIC DNA]</scope>
    <source>
        <strain evidence="3 4">MCA 3882</strain>
    </source>
</reference>
<feature type="transmembrane region" description="Helical" evidence="2">
    <location>
        <begin position="260"/>
        <end position="281"/>
    </location>
</feature>
<dbReference type="GO" id="GO:0016020">
    <property type="term" value="C:membrane"/>
    <property type="evidence" value="ECO:0007669"/>
    <property type="project" value="TreeGrafter"/>
</dbReference>
<evidence type="ECO:0000313" key="3">
    <source>
        <dbReference type="EMBL" id="PWN31766.1"/>
    </source>
</evidence>
<name>A0A316V2J1_9BASI</name>
<feature type="compositionally biased region" description="Polar residues" evidence="1">
    <location>
        <begin position="63"/>
        <end position="77"/>
    </location>
</feature>
<dbReference type="PANTHER" id="PTHR22950">
    <property type="entry name" value="AMINO ACID TRANSPORTER"/>
    <property type="match status" value="1"/>
</dbReference>
<feature type="compositionally biased region" description="Basic and acidic residues" evidence="1">
    <location>
        <begin position="709"/>
        <end position="724"/>
    </location>
</feature>
<gene>
    <name evidence="3" type="ORF">FA14DRAFT_162662</name>
</gene>
<feature type="compositionally biased region" description="Polar residues" evidence="1">
    <location>
        <begin position="23"/>
        <end position="32"/>
    </location>
</feature>
<feature type="compositionally biased region" description="Acidic residues" evidence="1">
    <location>
        <begin position="86"/>
        <end position="99"/>
    </location>
</feature>
<dbReference type="RefSeq" id="XP_025352068.1">
    <property type="nucleotide sequence ID" value="XM_025499713.1"/>
</dbReference>
<feature type="compositionally biased region" description="Low complexity" evidence="1">
    <location>
        <begin position="725"/>
        <end position="734"/>
    </location>
</feature>
<accession>A0A316V2J1</accession>
<feature type="transmembrane region" description="Helical" evidence="2">
    <location>
        <begin position="371"/>
        <end position="393"/>
    </location>
</feature>
<sequence>MSAPPPHSASMADADGALRRSTVEPQDTQLLAQRSPPGSVRSQILLQRTVLHIDDDEGDEEGSTTVRGLNNGTTTDVQMIDGRDGNEDDDDDDYDDEEPLTTINVGHTAWDESDDEEDQQTARRTGRNSNGRPRLPRLRSNADDRSYLNSLRPTSSILRSWLVKITKSPSAQASLSAPHVTANLFSASLNPAVLLSMPAFFDRTGITLGIVGLVVVAALAGAGGGLWVVLGRYVGGANIEAITAASFGRNTRWKGNIGRAISGLLLACYATGTAVVAYFALADLLLQVLFHYSPRGIPLHNRLFVTIVIGGLITTPLVIYPLAKRNLIRLSTTLAVLFYPCILAILLAYVYQQPPTSEPHFPIKSPEMNPLHSPSVWAPFSLLPLLSLSASPLQIIAHNRSLRRTGMSGSNVKAFLGAQAAQTVAAIALAIGFGIGVGTQGMGKRLGVEVHPNLFTTLPLTDNLNLARILFMAILISHLALCLVTVRSAWSRLLFLFNLNPFRTSKRPGDQDTDENDADRTISASTSSGLGTVGTTPNASQRRKKSLLGKKWTKPAKDALAGVLLWAMTAVTAYWSGVGGIHLRKGQKNDPDDAAVQANFTRAQEVLGLMGAGVGFVLPAFVWIILFHIRQPRAILPPFAADMARQASAWFLGPQSVLAVNKWRRGSRAPQNGSLDSAERQPLLDDQDGDDADEGPSPSAFRHSLAQASEHDEIPSSRNEEDMNGRANGRRNGNTSIHHSTQETDEATRILLARKERELQRRTRGRRIYQDIIVLAGILPLGVSLIVLGALDLRHGGW</sequence>
<feature type="transmembrane region" description="Helical" evidence="2">
    <location>
        <begin position="772"/>
        <end position="791"/>
    </location>
</feature>
<feature type="compositionally biased region" description="Low complexity" evidence="1">
    <location>
        <begin position="523"/>
        <end position="536"/>
    </location>
</feature>
<keyword evidence="2" id="KW-0472">Membrane</keyword>
<evidence type="ECO:0000313" key="4">
    <source>
        <dbReference type="Proteomes" id="UP000245771"/>
    </source>
</evidence>
<dbReference type="Proteomes" id="UP000245771">
    <property type="component" value="Unassembled WGS sequence"/>
</dbReference>
<feature type="region of interest" description="Disordered" evidence="1">
    <location>
        <begin position="1"/>
        <end position="146"/>
    </location>
</feature>
<evidence type="ECO:0000256" key="1">
    <source>
        <dbReference type="SAM" id="MobiDB-lite"/>
    </source>
</evidence>
<protein>
    <recommendedName>
        <fullName evidence="5">Amino acid transporter transmembrane domain-containing protein</fullName>
    </recommendedName>
</protein>
<feature type="compositionally biased region" description="Acidic residues" evidence="1">
    <location>
        <begin position="685"/>
        <end position="694"/>
    </location>
</feature>
<feature type="transmembrane region" description="Helical" evidence="2">
    <location>
        <begin position="330"/>
        <end position="351"/>
    </location>
</feature>
<keyword evidence="2" id="KW-0812">Transmembrane</keyword>
<feature type="transmembrane region" description="Helical" evidence="2">
    <location>
        <begin position="606"/>
        <end position="627"/>
    </location>
</feature>
<evidence type="ECO:0000256" key="2">
    <source>
        <dbReference type="SAM" id="Phobius"/>
    </source>
</evidence>
<feature type="region of interest" description="Disordered" evidence="1">
    <location>
        <begin position="506"/>
        <end position="547"/>
    </location>
</feature>
<feature type="transmembrane region" description="Helical" evidence="2">
    <location>
        <begin position="466"/>
        <end position="486"/>
    </location>
</feature>
<feature type="transmembrane region" description="Helical" evidence="2">
    <location>
        <begin position="301"/>
        <end position="323"/>
    </location>
</feature>